<keyword evidence="4 6" id="KW-0689">Ribosomal protein</keyword>
<organism evidence="9">
    <name type="scientific">Salpingoeca rosetta (strain ATCC 50818 / BSB-021)</name>
    <dbReference type="NCBI Taxonomy" id="946362"/>
    <lineage>
        <taxon>Eukaryota</taxon>
        <taxon>Choanoflagellata</taxon>
        <taxon>Craspedida</taxon>
        <taxon>Salpingoecidae</taxon>
        <taxon>Salpingoeca</taxon>
    </lineage>
</organism>
<evidence type="ECO:0000313" key="9">
    <source>
        <dbReference type="Proteomes" id="UP000007799"/>
    </source>
</evidence>
<dbReference type="PANTHER" id="PTHR10871:SF3">
    <property type="entry name" value="SMALL RIBOSOMAL SUBUNIT PROTEIN US13"/>
    <property type="match status" value="1"/>
</dbReference>
<evidence type="ECO:0000256" key="7">
    <source>
        <dbReference type="SAM" id="MobiDB-lite"/>
    </source>
</evidence>
<keyword evidence="3" id="KW-0963">Cytoplasm</keyword>
<dbReference type="PROSITE" id="PS00646">
    <property type="entry name" value="RIBOSOMAL_S13_1"/>
    <property type="match status" value="1"/>
</dbReference>
<keyword evidence="9" id="KW-1185">Reference proteome</keyword>
<dbReference type="Proteomes" id="UP000007799">
    <property type="component" value="Unassembled WGS sequence"/>
</dbReference>
<dbReference type="FunFam" id="1.10.8.50:FF:000002">
    <property type="entry name" value="40S ribosomal protein S18"/>
    <property type="match status" value="1"/>
</dbReference>
<dbReference type="Pfam" id="PF00416">
    <property type="entry name" value="Ribosomal_S13"/>
    <property type="match status" value="1"/>
</dbReference>
<gene>
    <name evidence="8" type="ORF">PTSG_10668</name>
</gene>
<feature type="region of interest" description="Disordered" evidence="7">
    <location>
        <begin position="135"/>
        <end position="154"/>
    </location>
</feature>
<dbReference type="GeneID" id="16069170"/>
<dbReference type="NCBIfam" id="NF003140">
    <property type="entry name" value="PRK04053.1"/>
    <property type="match status" value="1"/>
</dbReference>
<evidence type="ECO:0000313" key="8">
    <source>
        <dbReference type="EMBL" id="EGD79684.1"/>
    </source>
</evidence>
<dbReference type="GO" id="GO:0003735">
    <property type="term" value="F:structural constituent of ribosome"/>
    <property type="evidence" value="ECO:0007669"/>
    <property type="project" value="InterPro"/>
</dbReference>
<protein>
    <submittedName>
        <fullName evidence="8">40S ribosomal protein S18</fullName>
    </submittedName>
</protein>
<dbReference type="OMA" id="RKTRCER"/>
<evidence type="ECO:0000256" key="5">
    <source>
        <dbReference type="ARBA" id="ARBA00023274"/>
    </source>
</evidence>
<dbReference type="GO" id="GO:0015935">
    <property type="term" value="C:small ribosomal subunit"/>
    <property type="evidence" value="ECO:0007669"/>
    <property type="project" value="TreeGrafter"/>
</dbReference>
<accession>F2UQ16</accession>
<dbReference type="PANTHER" id="PTHR10871">
    <property type="entry name" value="30S RIBOSOMAL PROTEIN S13/40S RIBOSOMAL PROTEIN S18"/>
    <property type="match status" value="1"/>
</dbReference>
<dbReference type="InParanoid" id="F2UQ16"/>
<dbReference type="Gene3D" id="4.10.910.10">
    <property type="entry name" value="30s ribosomal protein s13, domain 2"/>
    <property type="match status" value="1"/>
</dbReference>
<name>F2UQ16_SALR5</name>
<dbReference type="STRING" id="946362.F2UQ16"/>
<dbReference type="Gene3D" id="1.10.8.50">
    <property type="match status" value="1"/>
</dbReference>
<dbReference type="HAMAP" id="MF_01315">
    <property type="entry name" value="Ribosomal_uS13"/>
    <property type="match status" value="1"/>
</dbReference>
<dbReference type="SUPFAM" id="SSF46946">
    <property type="entry name" value="S13-like H2TH domain"/>
    <property type="match status" value="1"/>
</dbReference>
<dbReference type="GO" id="GO:0005829">
    <property type="term" value="C:cytosol"/>
    <property type="evidence" value="ECO:0007669"/>
    <property type="project" value="TreeGrafter"/>
</dbReference>
<dbReference type="InterPro" id="IPR001892">
    <property type="entry name" value="Ribosomal_uS13"/>
</dbReference>
<dbReference type="GO" id="GO:0006412">
    <property type="term" value="P:translation"/>
    <property type="evidence" value="ECO:0007669"/>
    <property type="project" value="InterPro"/>
</dbReference>
<reference evidence="8" key="1">
    <citation type="submission" date="2009-08" db="EMBL/GenBank/DDBJ databases">
        <title>Annotation of Salpingoeca rosetta.</title>
        <authorList>
            <consortium name="The Broad Institute Genome Sequencing Platform"/>
            <person name="Russ C."/>
            <person name="Cuomo C."/>
            <person name="Burger G."/>
            <person name="Gray M.W."/>
            <person name="Holland P.W.H."/>
            <person name="King N."/>
            <person name="Lang F.B.F."/>
            <person name="Roger A.J."/>
            <person name="Ruiz-Trillo I."/>
            <person name="Young S.K."/>
            <person name="Zeng Q."/>
            <person name="Gargeya S."/>
            <person name="Alvarado L."/>
            <person name="Berlin A."/>
            <person name="Chapman S.B."/>
            <person name="Chen Z."/>
            <person name="Freedman E."/>
            <person name="Gellesch M."/>
            <person name="Goldberg J."/>
            <person name="Griggs A."/>
            <person name="Gujja S."/>
            <person name="Heilman E."/>
            <person name="Heiman D."/>
            <person name="Howarth C."/>
            <person name="Mehta T."/>
            <person name="Neiman D."/>
            <person name="Pearson M."/>
            <person name="Roberts A."/>
            <person name="Saif S."/>
            <person name="Shea T."/>
            <person name="Shenoy N."/>
            <person name="Sisk P."/>
            <person name="Stolte C."/>
            <person name="Sykes S."/>
            <person name="White J."/>
            <person name="Yandava C."/>
            <person name="Haas B."/>
            <person name="Nusbaum C."/>
            <person name="Birren B."/>
        </authorList>
    </citation>
    <scope>NUCLEOTIDE SEQUENCE [LARGE SCALE GENOMIC DNA]</scope>
    <source>
        <strain evidence="8">ATCC 50818</strain>
    </source>
</reference>
<comment type="subcellular location">
    <subcellularLocation>
        <location evidence="1">Cytoplasm</location>
    </subcellularLocation>
</comment>
<keyword evidence="5 6" id="KW-0687">Ribonucleoprotein</keyword>
<evidence type="ECO:0000256" key="3">
    <source>
        <dbReference type="ARBA" id="ARBA00022490"/>
    </source>
</evidence>
<dbReference type="KEGG" id="sre:PTSG_10668"/>
<comment type="similarity">
    <text evidence="2 6">Belongs to the universal ribosomal protein uS13 family.</text>
</comment>
<evidence type="ECO:0000256" key="2">
    <source>
        <dbReference type="ARBA" id="ARBA00008080"/>
    </source>
</evidence>
<dbReference type="eggNOG" id="KOG3311">
    <property type="taxonomic scope" value="Eukaryota"/>
</dbReference>
<dbReference type="EMBL" id="GL832988">
    <property type="protein sequence ID" value="EGD79684.1"/>
    <property type="molecule type" value="Genomic_DNA"/>
</dbReference>
<dbReference type="PIRSF" id="PIRSF002134">
    <property type="entry name" value="Ribosomal_S13"/>
    <property type="match status" value="1"/>
</dbReference>
<dbReference type="FunCoup" id="F2UQ16">
    <property type="interactions" value="1200"/>
</dbReference>
<evidence type="ECO:0000256" key="1">
    <source>
        <dbReference type="ARBA" id="ARBA00004496"/>
    </source>
</evidence>
<evidence type="ECO:0000256" key="4">
    <source>
        <dbReference type="ARBA" id="ARBA00022980"/>
    </source>
</evidence>
<dbReference type="GO" id="GO:0003723">
    <property type="term" value="F:RNA binding"/>
    <property type="evidence" value="ECO:0007669"/>
    <property type="project" value="InterPro"/>
</dbReference>
<proteinExistence type="inferred from homology"/>
<evidence type="ECO:0000256" key="6">
    <source>
        <dbReference type="RuleBase" id="RU003830"/>
    </source>
</evidence>
<sequence length="154" mass="17956">MSIVFPQEFQHILRVLNTNLAGEENIMYSLTAIRGVGRRYSNLCLKKAEINQKQRAGQLNNDDVDRIVKVMQNPLQYKIPKWFLNRQKDPKDGAYQHCVANDLNSKLRDDFERMKKMRLHRGIRHMWGVRVRGQHTKTTGRRGKTVGVAKKKGL</sequence>
<dbReference type="InterPro" id="IPR010979">
    <property type="entry name" value="Ribosomal_uS13-like_H2TH"/>
</dbReference>
<dbReference type="FunFam" id="4.10.910.10:FF:000002">
    <property type="entry name" value="40S ribosomal protein S18"/>
    <property type="match status" value="1"/>
</dbReference>
<dbReference type="PROSITE" id="PS50159">
    <property type="entry name" value="RIBOSOMAL_S13_2"/>
    <property type="match status" value="1"/>
</dbReference>
<dbReference type="InterPro" id="IPR027437">
    <property type="entry name" value="Rbsml_uS13_C"/>
</dbReference>
<dbReference type="AlphaFoldDB" id="F2UQ16"/>
<dbReference type="RefSeq" id="XP_004988634.1">
    <property type="nucleotide sequence ID" value="XM_004988577.1"/>
</dbReference>
<dbReference type="OrthoDB" id="1702480at2759"/>
<dbReference type="InterPro" id="IPR018269">
    <property type="entry name" value="Ribosomal_uS13_CS"/>
</dbReference>